<dbReference type="RefSeq" id="XP_037218570.1">
    <property type="nucleotide sequence ID" value="XM_037365328.1"/>
</dbReference>
<gene>
    <name evidence="2" type="ORF">MIND_00866900</name>
</gene>
<evidence type="ECO:0000313" key="3">
    <source>
        <dbReference type="Proteomes" id="UP000636479"/>
    </source>
</evidence>
<organism evidence="2 3">
    <name type="scientific">Mycena indigotica</name>
    <dbReference type="NCBI Taxonomy" id="2126181"/>
    <lineage>
        <taxon>Eukaryota</taxon>
        <taxon>Fungi</taxon>
        <taxon>Dikarya</taxon>
        <taxon>Basidiomycota</taxon>
        <taxon>Agaricomycotina</taxon>
        <taxon>Agaricomycetes</taxon>
        <taxon>Agaricomycetidae</taxon>
        <taxon>Agaricales</taxon>
        <taxon>Marasmiineae</taxon>
        <taxon>Mycenaceae</taxon>
        <taxon>Mycena</taxon>
    </lineage>
</organism>
<reference evidence="2" key="1">
    <citation type="submission" date="2020-05" db="EMBL/GenBank/DDBJ databases">
        <title>Mycena genomes resolve the evolution of fungal bioluminescence.</title>
        <authorList>
            <person name="Tsai I.J."/>
        </authorList>
    </citation>
    <scope>NUCLEOTIDE SEQUENCE</scope>
    <source>
        <strain evidence="2">171206Taipei</strain>
    </source>
</reference>
<protein>
    <submittedName>
        <fullName evidence="2">Uncharacterized protein</fullName>
    </submittedName>
</protein>
<keyword evidence="3" id="KW-1185">Reference proteome</keyword>
<feature type="region of interest" description="Disordered" evidence="1">
    <location>
        <begin position="41"/>
        <end position="60"/>
    </location>
</feature>
<dbReference type="GeneID" id="59347844"/>
<accession>A0A8H6SHX3</accession>
<proteinExistence type="predicted"/>
<name>A0A8H6SHX3_9AGAR</name>
<sequence>MKKLTERTEGETEFTTSVAPKRKIATYLLDDDDDEGEIVEPHDKKQRVSEVGPAAPSSNKIDWVDWGEHDLFGRPGLAGEGAQTAFATALAPADNNSNGRLITPFASSSNHAEVPFASSSQYINPHSSSIVLE</sequence>
<evidence type="ECO:0000256" key="1">
    <source>
        <dbReference type="SAM" id="MobiDB-lite"/>
    </source>
</evidence>
<evidence type="ECO:0000313" key="2">
    <source>
        <dbReference type="EMBL" id="KAF7299182.1"/>
    </source>
</evidence>
<dbReference type="EMBL" id="JACAZF010000007">
    <property type="protein sequence ID" value="KAF7299182.1"/>
    <property type="molecule type" value="Genomic_DNA"/>
</dbReference>
<dbReference type="Proteomes" id="UP000636479">
    <property type="component" value="Unassembled WGS sequence"/>
</dbReference>
<comment type="caution">
    <text evidence="2">The sequence shown here is derived from an EMBL/GenBank/DDBJ whole genome shotgun (WGS) entry which is preliminary data.</text>
</comment>
<dbReference type="AlphaFoldDB" id="A0A8H6SHX3"/>